<gene>
    <name evidence="18" type="ORF">HPB51_004997</name>
</gene>
<sequence>MQQPDQSDIPLVGKEKKFKGYYKIARHYGWALNKTFFEFNYDTVLIVEGTEEHLPVATILDPMFFLSDDLELSVDFFEYFLALHPILKNDPTLFCVSAWNDNGKAGLVEDDPASSEFDLAMLRIILQRLEKSTDELTKANVALPAHTTNDEVLANMDSLLDYEDRTAGSVGLL</sequence>
<accession>A0A9J6DLJ8</accession>
<evidence type="ECO:0000256" key="11">
    <source>
        <dbReference type="ARBA" id="ARBA00023136"/>
    </source>
</evidence>
<dbReference type="EMBL" id="JABSTU010000008">
    <property type="protein sequence ID" value="KAH8022760.1"/>
    <property type="molecule type" value="Genomic_DNA"/>
</dbReference>
<evidence type="ECO:0000256" key="17">
    <source>
        <dbReference type="RuleBase" id="RU368119"/>
    </source>
</evidence>
<comment type="function">
    <text evidence="13 17">Initiates complex N-linked carbohydrate formation. Essential for the conversion of high-mannose to hybrid and complex N-glycans.</text>
</comment>
<dbReference type="Pfam" id="PF03071">
    <property type="entry name" value="GNT-I"/>
    <property type="match status" value="1"/>
</dbReference>
<comment type="subcellular location">
    <subcellularLocation>
        <location evidence="1 17">Golgi apparatus membrane</location>
        <topology evidence="1 17">Single-pass type II membrane protein</topology>
    </subcellularLocation>
</comment>
<proteinExistence type="inferred from homology"/>
<evidence type="ECO:0000256" key="4">
    <source>
        <dbReference type="ARBA" id="ARBA00022676"/>
    </source>
</evidence>
<organism evidence="18 19">
    <name type="scientific">Rhipicephalus microplus</name>
    <name type="common">Cattle tick</name>
    <name type="synonym">Boophilus microplus</name>
    <dbReference type="NCBI Taxonomy" id="6941"/>
    <lineage>
        <taxon>Eukaryota</taxon>
        <taxon>Metazoa</taxon>
        <taxon>Ecdysozoa</taxon>
        <taxon>Arthropoda</taxon>
        <taxon>Chelicerata</taxon>
        <taxon>Arachnida</taxon>
        <taxon>Acari</taxon>
        <taxon>Parasitiformes</taxon>
        <taxon>Ixodida</taxon>
        <taxon>Ixodoidea</taxon>
        <taxon>Ixodidae</taxon>
        <taxon>Rhipicephalinae</taxon>
        <taxon>Rhipicephalus</taxon>
        <taxon>Boophilus</taxon>
    </lineage>
</organism>
<dbReference type="AlphaFoldDB" id="A0A9J6DLJ8"/>
<evidence type="ECO:0000256" key="13">
    <source>
        <dbReference type="ARBA" id="ARBA00037706"/>
    </source>
</evidence>
<evidence type="ECO:0000256" key="8">
    <source>
        <dbReference type="ARBA" id="ARBA00022968"/>
    </source>
</evidence>
<keyword evidence="11" id="KW-0472">Membrane</keyword>
<keyword evidence="8 17" id="KW-0735">Signal-anchor</keyword>
<evidence type="ECO:0000256" key="16">
    <source>
        <dbReference type="ARBA" id="ARBA00049421"/>
    </source>
</evidence>
<dbReference type="VEuPathDB" id="VectorBase:LOC119168333"/>
<comment type="catalytic activity">
    <reaction evidence="16 17">
        <text>N(4)-(alpha-D-Man-(1-&gt;3)-[alpha-D-Man-(1-&gt;3)-[alpha-D-Man-(1-&gt;6)]-alpha-D-Man-(1-&gt;6)]-beta-D-Man-(1-&gt;4)-beta-D-GlcNAc-(1-&gt;4)-beta-D-GlcNAc)-L-asparaginyl-[protein] (N-glucan mannose isomer 5A1,2) + UDP-N-acetyl-alpha-D-glucosamine = N(4)-{beta-D-GlcNAc-(1-&gt;2)-alpha-D-Man-(1-&gt;3)-[alpha-D-Man-(1-&gt;3)-[alpha-D-Man-(1-&gt;6)]-alpha-D-Man-(1-&gt;6)]-beta-D-Man-(1-&gt;4)-beta-D-GlcNAc-(1-&gt;4)-beta-D-GlcNAc}-L-asparaginyl-[protein] + UDP + H(+)</text>
        <dbReference type="Rhea" id="RHEA:11456"/>
        <dbReference type="Rhea" id="RHEA-COMP:14367"/>
        <dbReference type="Rhea" id="RHEA-COMP:14368"/>
        <dbReference type="ChEBI" id="CHEBI:15378"/>
        <dbReference type="ChEBI" id="CHEBI:57705"/>
        <dbReference type="ChEBI" id="CHEBI:58223"/>
        <dbReference type="ChEBI" id="CHEBI:59087"/>
        <dbReference type="ChEBI" id="CHEBI:60625"/>
        <dbReference type="EC" id="2.4.1.101"/>
    </reaction>
</comment>
<comment type="caution">
    <text evidence="18">The sequence shown here is derived from an EMBL/GenBank/DDBJ whole genome shotgun (WGS) entry which is preliminary data.</text>
</comment>
<evidence type="ECO:0000256" key="6">
    <source>
        <dbReference type="ARBA" id="ARBA00022692"/>
    </source>
</evidence>
<evidence type="ECO:0000256" key="5">
    <source>
        <dbReference type="ARBA" id="ARBA00022679"/>
    </source>
</evidence>
<comment type="cofactor">
    <cofactor evidence="17">
        <name>Mn(2+)</name>
        <dbReference type="ChEBI" id="CHEBI:29035"/>
    </cofactor>
    <text evidence="17">The cofactor is mostly bound to the substrate.</text>
</comment>
<dbReference type="GO" id="GO:0003827">
    <property type="term" value="F:alpha-1,3-mannosylglycoprotein 2-beta-N-acetylglucosaminyltransferase activity"/>
    <property type="evidence" value="ECO:0007669"/>
    <property type="project" value="UniProtKB-UniRule"/>
</dbReference>
<keyword evidence="5" id="KW-0808">Transferase</keyword>
<keyword evidence="4 17" id="KW-0328">Glycosyltransferase</keyword>
<evidence type="ECO:0000256" key="10">
    <source>
        <dbReference type="ARBA" id="ARBA00023034"/>
    </source>
</evidence>
<keyword evidence="6" id="KW-0812">Transmembrane</keyword>
<dbReference type="InterPro" id="IPR052261">
    <property type="entry name" value="Glycosyltransferase_13"/>
</dbReference>
<dbReference type="PANTHER" id="PTHR10468:SF0">
    <property type="entry name" value="ALPHA-1,3-MANNOSYL-GLYCOPROTEIN 2-BETA-N-ACETYLGLUCOSAMINYLTRANSFERASE"/>
    <property type="match status" value="1"/>
</dbReference>
<name>A0A9J6DLJ8_RHIMP</name>
<evidence type="ECO:0000313" key="18">
    <source>
        <dbReference type="EMBL" id="KAH8022760.1"/>
    </source>
</evidence>
<keyword evidence="12 17" id="KW-0464">Manganese</keyword>
<dbReference type="PANTHER" id="PTHR10468">
    <property type="entry name" value="PROTEIN O-LINKED-MANNOSE BETA-1,2-N-ACETYLGLUCOSAMINYLTRANSFERASE 1/ALPHA-1,3-MANNOSYL-GLYCOPROTEIN 2-BETA-N-ACETYLGLUCOSAMINYLTRANSFERASE"/>
    <property type="match status" value="1"/>
</dbReference>
<dbReference type="InterPro" id="IPR029044">
    <property type="entry name" value="Nucleotide-diphossugar_trans"/>
</dbReference>
<keyword evidence="7 17" id="KW-0479">Metal-binding</keyword>
<evidence type="ECO:0000313" key="19">
    <source>
        <dbReference type="Proteomes" id="UP000821866"/>
    </source>
</evidence>
<protein>
    <recommendedName>
        <fullName evidence="14 17">Alpha-1,3-mannosyl-glycoprotein 2-beta-N-acetylglucosaminyltransferase</fullName>
        <shortName evidence="17">GNT-I</shortName>
        <shortName evidence="17">GlcNAc-T I</shortName>
        <ecNumber evidence="14 17">2.4.1.101</ecNumber>
    </recommendedName>
    <alternativeName>
        <fullName evidence="15 17">N-glycosyl-oligosaccharide-glycoprotein N-acetylglucosaminyltransferase I</fullName>
    </alternativeName>
</protein>
<dbReference type="VEuPathDB" id="VectorBase:LOC119172495"/>
<keyword evidence="9" id="KW-1133">Transmembrane helix</keyword>
<dbReference type="EC" id="2.4.1.101" evidence="14 17"/>
<evidence type="ECO:0000256" key="1">
    <source>
        <dbReference type="ARBA" id="ARBA00004323"/>
    </source>
</evidence>
<keyword evidence="19" id="KW-1185">Reference proteome</keyword>
<dbReference type="GO" id="GO:0000139">
    <property type="term" value="C:Golgi membrane"/>
    <property type="evidence" value="ECO:0007669"/>
    <property type="project" value="UniProtKB-SubCell"/>
</dbReference>
<evidence type="ECO:0000256" key="12">
    <source>
        <dbReference type="ARBA" id="ARBA00023211"/>
    </source>
</evidence>
<dbReference type="InterPro" id="IPR004139">
    <property type="entry name" value="Glyco_trans_13"/>
</dbReference>
<dbReference type="GO" id="GO:0006487">
    <property type="term" value="P:protein N-linked glycosylation"/>
    <property type="evidence" value="ECO:0007669"/>
    <property type="project" value="TreeGrafter"/>
</dbReference>
<evidence type="ECO:0000256" key="3">
    <source>
        <dbReference type="ARBA" id="ARBA00006492"/>
    </source>
</evidence>
<evidence type="ECO:0000256" key="14">
    <source>
        <dbReference type="ARBA" id="ARBA00038949"/>
    </source>
</evidence>
<evidence type="ECO:0000256" key="7">
    <source>
        <dbReference type="ARBA" id="ARBA00022723"/>
    </source>
</evidence>
<comment type="similarity">
    <text evidence="3 17">Belongs to the glycosyltransferase 13 family.</text>
</comment>
<dbReference type="Proteomes" id="UP000821866">
    <property type="component" value="Chromosome 6"/>
</dbReference>
<comment type="pathway">
    <text evidence="2 17">Protein modification; protein glycosylation.</text>
</comment>
<reference evidence="18" key="1">
    <citation type="journal article" date="2020" name="Cell">
        <title>Large-Scale Comparative Analyses of Tick Genomes Elucidate Their Genetic Diversity and Vector Capacities.</title>
        <authorList>
            <consortium name="Tick Genome and Microbiome Consortium (TIGMIC)"/>
            <person name="Jia N."/>
            <person name="Wang J."/>
            <person name="Shi W."/>
            <person name="Du L."/>
            <person name="Sun Y."/>
            <person name="Zhan W."/>
            <person name="Jiang J.F."/>
            <person name="Wang Q."/>
            <person name="Zhang B."/>
            <person name="Ji P."/>
            <person name="Bell-Sakyi L."/>
            <person name="Cui X.M."/>
            <person name="Yuan T.T."/>
            <person name="Jiang B.G."/>
            <person name="Yang W.F."/>
            <person name="Lam T.T."/>
            <person name="Chang Q.C."/>
            <person name="Ding S.J."/>
            <person name="Wang X.J."/>
            <person name="Zhu J.G."/>
            <person name="Ruan X.D."/>
            <person name="Zhao L."/>
            <person name="Wei J.T."/>
            <person name="Ye R.Z."/>
            <person name="Que T.C."/>
            <person name="Du C.H."/>
            <person name="Zhou Y.H."/>
            <person name="Cheng J.X."/>
            <person name="Dai P.F."/>
            <person name="Guo W.B."/>
            <person name="Han X.H."/>
            <person name="Huang E.J."/>
            <person name="Li L.F."/>
            <person name="Wei W."/>
            <person name="Gao Y.C."/>
            <person name="Liu J.Z."/>
            <person name="Shao H.Z."/>
            <person name="Wang X."/>
            <person name="Wang C.C."/>
            <person name="Yang T.C."/>
            <person name="Huo Q.B."/>
            <person name="Li W."/>
            <person name="Chen H.Y."/>
            <person name="Chen S.E."/>
            <person name="Zhou L.G."/>
            <person name="Ni X.B."/>
            <person name="Tian J.H."/>
            <person name="Sheng Y."/>
            <person name="Liu T."/>
            <person name="Pan Y.S."/>
            <person name="Xia L.Y."/>
            <person name="Li J."/>
            <person name="Zhao F."/>
            <person name="Cao W.C."/>
        </authorList>
    </citation>
    <scope>NUCLEOTIDE SEQUENCE</scope>
    <source>
        <strain evidence="18">Rmic-2018</strain>
    </source>
</reference>
<dbReference type="Gene3D" id="3.90.550.10">
    <property type="entry name" value="Spore Coat Polysaccharide Biosynthesis Protein SpsA, Chain A"/>
    <property type="match status" value="1"/>
</dbReference>
<dbReference type="GO" id="GO:0030145">
    <property type="term" value="F:manganese ion binding"/>
    <property type="evidence" value="ECO:0007669"/>
    <property type="project" value="UniProtKB-UniRule"/>
</dbReference>
<evidence type="ECO:0000256" key="15">
    <source>
        <dbReference type="ARBA" id="ARBA00041712"/>
    </source>
</evidence>
<evidence type="ECO:0000256" key="9">
    <source>
        <dbReference type="ARBA" id="ARBA00022989"/>
    </source>
</evidence>
<keyword evidence="10 17" id="KW-0333">Golgi apparatus</keyword>
<reference evidence="18" key="2">
    <citation type="submission" date="2021-09" db="EMBL/GenBank/DDBJ databases">
        <authorList>
            <person name="Jia N."/>
            <person name="Wang J."/>
            <person name="Shi W."/>
            <person name="Du L."/>
            <person name="Sun Y."/>
            <person name="Zhan W."/>
            <person name="Jiang J."/>
            <person name="Wang Q."/>
            <person name="Zhang B."/>
            <person name="Ji P."/>
            <person name="Sakyi L.B."/>
            <person name="Cui X."/>
            <person name="Yuan T."/>
            <person name="Jiang B."/>
            <person name="Yang W."/>
            <person name="Lam T.T.-Y."/>
            <person name="Chang Q."/>
            <person name="Ding S."/>
            <person name="Wang X."/>
            <person name="Zhu J."/>
            <person name="Ruan X."/>
            <person name="Zhao L."/>
            <person name="Wei J."/>
            <person name="Que T."/>
            <person name="Du C."/>
            <person name="Cheng J."/>
            <person name="Dai P."/>
            <person name="Han X."/>
            <person name="Huang E."/>
            <person name="Gao Y."/>
            <person name="Liu J."/>
            <person name="Shao H."/>
            <person name="Ye R."/>
            <person name="Li L."/>
            <person name="Wei W."/>
            <person name="Wang X."/>
            <person name="Wang C."/>
            <person name="Huo Q."/>
            <person name="Li W."/>
            <person name="Guo W."/>
            <person name="Chen H."/>
            <person name="Chen S."/>
            <person name="Zhou L."/>
            <person name="Zhou L."/>
            <person name="Ni X."/>
            <person name="Tian J."/>
            <person name="Zhou Y."/>
            <person name="Sheng Y."/>
            <person name="Liu T."/>
            <person name="Pan Y."/>
            <person name="Xia L."/>
            <person name="Li J."/>
            <person name="Zhao F."/>
            <person name="Cao W."/>
        </authorList>
    </citation>
    <scope>NUCLEOTIDE SEQUENCE</scope>
    <source>
        <strain evidence="18">Rmic-2018</strain>
        <tissue evidence="18">Larvae</tissue>
    </source>
</reference>
<evidence type="ECO:0000256" key="2">
    <source>
        <dbReference type="ARBA" id="ARBA00004922"/>
    </source>
</evidence>